<dbReference type="AlphaFoldDB" id="A0A7W8G836"/>
<keyword evidence="3" id="KW-1185">Reference proteome</keyword>
<dbReference type="Proteomes" id="UP000518887">
    <property type="component" value="Unassembled WGS sequence"/>
</dbReference>
<protein>
    <submittedName>
        <fullName evidence="2">Uncharacterized protein</fullName>
    </submittedName>
</protein>
<dbReference type="RefSeq" id="WP_184658071.1">
    <property type="nucleotide sequence ID" value="NZ_CP031518.1"/>
</dbReference>
<evidence type="ECO:0000256" key="1">
    <source>
        <dbReference type="SAM" id="SignalP"/>
    </source>
</evidence>
<name>A0A7W8G836_9SPIR</name>
<feature type="signal peptide" evidence="1">
    <location>
        <begin position="1"/>
        <end position="20"/>
    </location>
</feature>
<organism evidence="2 3">
    <name type="scientific">Treponema ruminis</name>
    <dbReference type="NCBI Taxonomy" id="744515"/>
    <lineage>
        <taxon>Bacteria</taxon>
        <taxon>Pseudomonadati</taxon>
        <taxon>Spirochaetota</taxon>
        <taxon>Spirochaetia</taxon>
        <taxon>Spirochaetales</taxon>
        <taxon>Treponemataceae</taxon>
        <taxon>Treponema</taxon>
    </lineage>
</organism>
<sequence length="365" mass="41606">MKRRVFLLISTVLSFASLNAQTTRSSQGIVSVRNEADSLPPVTERVLFENVPELLQGIWQGADRLVMFSNKNEFALVLRVFYQWYNDRAAEPASFSEIKSRDRNNTTKSPAEDIQIQYRTIVENPSKNAGVYELSIKYPHEKDPVLVPICIIDGKIYMDFLIKDSAQVTDLRKGGELSEKSDSDGFYRAASNANGIMISSPIFKKEVISYFMGGEGEVYRIRYWLSEMDYSYAKASFTDGDKVFSVDKYLRIGSSVYQCTTGRSSKIRNIQKSTKFDKNAAYDSDGGIVAFGEPYLVKVPEGEDRTALETSAYFLDSVGENNKRRHPAPKPLFPPTFPKYRWKEITELELYNPSTWNKRNLDIHK</sequence>
<feature type="chain" id="PRO_5030726430" evidence="1">
    <location>
        <begin position="21"/>
        <end position="365"/>
    </location>
</feature>
<dbReference type="EMBL" id="JACHFQ010000003">
    <property type="protein sequence ID" value="MBB5225613.1"/>
    <property type="molecule type" value="Genomic_DNA"/>
</dbReference>
<comment type="caution">
    <text evidence="2">The sequence shown here is derived from an EMBL/GenBank/DDBJ whole genome shotgun (WGS) entry which is preliminary data.</text>
</comment>
<keyword evidence="1" id="KW-0732">Signal</keyword>
<accession>A0A7W8G836</accession>
<evidence type="ECO:0000313" key="3">
    <source>
        <dbReference type="Proteomes" id="UP000518887"/>
    </source>
</evidence>
<evidence type="ECO:0000313" key="2">
    <source>
        <dbReference type="EMBL" id="MBB5225613.1"/>
    </source>
</evidence>
<proteinExistence type="predicted"/>
<gene>
    <name evidence="2" type="ORF">HNP76_000970</name>
</gene>
<reference evidence="2 3" key="1">
    <citation type="submission" date="2020-08" db="EMBL/GenBank/DDBJ databases">
        <title>Genomic Encyclopedia of Type Strains, Phase IV (KMG-IV): sequencing the most valuable type-strain genomes for metagenomic binning, comparative biology and taxonomic classification.</title>
        <authorList>
            <person name="Goeker M."/>
        </authorList>
    </citation>
    <scope>NUCLEOTIDE SEQUENCE [LARGE SCALE GENOMIC DNA]</scope>
    <source>
        <strain evidence="2 3">DSM 103462</strain>
    </source>
</reference>